<evidence type="ECO:0000313" key="3">
    <source>
        <dbReference type="Proteomes" id="UP000475862"/>
    </source>
</evidence>
<feature type="transmembrane region" description="Helical" evidence="1">
    <location>
        <begin position="56"/>
        <end position="76"/>
    </location>
</feature>
<feature type="transmembrane region" description="Helical" evidence="1">
    <location>
        <begin position="6"/>
        <end position="25"/>
    </location>
</feature>
<evidence type="ECO:0000313" key="2">
    <source>
        <dbReference type="EMBL" id="KAE9526141.1"/>
    </source>
</evidence>
<proteinExistence type="predicted"/>
<dbReference type="Proteomes" id="UP000475862">
    <property type="component" value="Unassembled WGS sequence"/>
</dbReference>
<name>A0A6G0T512_APHGL</name>
<gene>
    <name evidence="2" type="ORF">AGLY_013772</name>
</gene>
<keyword evidence="3" id="KW-1185">Reference proteome</keyword>
<reference evidence="2 3" key="1">
    <citation type="submission" date="2019-08" db="EMBL/GenBank/DDBJ databases">
        <title>The genome of the soybean aphid Biotype 1, its phylome, world population structure and adaptation to the North American continent.</title>
        <authorList>
            <person name="Giordano R."/>
            <person name="Donthu R.K."/>
            <person name="Hernandez A.G."/>
            <person name="Wright C.L."/>
            <person name="Zimin A.V."/>
        </authorList>
    </citation>
    <scope>NUCLEOTIDE SEQUENCE [LARGE SCALE GENOMIC DNA]</scope>
    <source>
        <tissue evidence="2">Whole aphids</tissue>
    </source>
</reference>
<feature type="transmembrane region" description="Helical" evidence="1">
    <location>
        <begin position="32"/>
        <end position="50"/>
    </location>
</feature>
<keyword evidence="1" id="KW-1133">Transmembrane helix</keyword>
<feature type="non-terminal residue" evidence="2">
    <location>
        <position position="1"/>
    </location>
</feature>
<dbReference type="AlphaFoldDB" id="A0A6G0T512"/>
<comment type="caution">
    <text evidence="2">The sequence shown here is derived from an EMBL/GenBank/DDBJ whole genome shotgun (WGS) entry which is preliminary data.</text>
</comment>
<organism evidence="2 3">
    <name type="scientific">Aphis glycines</name>
    <name type="common">Soybean aphid</name>
    <dbReference type="NCBI Taxonomy" id="307491"/>
    <lineage>
        <taxon>Eukaryota</taxon>
        <taxon>Metazoa</taxon>
        <taxon>Ecdysozoa</taxon>
        <taxon>Arthropoda</taxon>
        <taxon>Hexapoda</taxon>
        <taxon>Insecta</taxon>
        <taxon>Pterygota</taxon>
        <taxon>Neoptera</taxon>
        <taxon>Paraneoptera</taxon>
        <taxon>Hemiptera</taxon>
        <taxon>Sternorrhyncha</taxon>
        <taxon>Aphidomorpha</taxon>
        <taxon>Aphidoidea</taxon>
        <taxon>Aphididae</taxon>
        <taxon>Aphidini</taxon>
        <taxon>Aphis</taxon>
        <taxon>Aphis</taxon>
    </lineage>
</organism>
<dbReference type="EMBL" id="VYZN01000055">
    <property type="protein sequence ID" value="KAE9526141.1"/>
    <property type="molecule type" value="Genomic_DNA"/>
</dbReference>
<protein>
    <submittedName>
        <fullName evidence="2">Uncharacterized protein</fullName>
    </submittedName>
</protein>
<keyword evidence="1" id="KW-0472">Membrane</keyword>
<evidence type="ECO:0000256" key="1">
    <source>
        <dbReference type="SAM" id="Phobius"/>
    </source>
</evidence>
<accession>A0A6G0T512</accession>
<sequence>VKILRDFLTTFCGGLICCSASFLSLSISASSILVVFEFACIIYFVFLVLLKLSAVLLLVVVVVAIIHFVNCFVVLLEVVERMAMKLDFVIILKLPWLKFGKIEVVANLEKNIDIINTYALANPTDKTIEISVKLQKKKKKTGQSRYKGTKNGHIWLIWNNETTSLSKIVVPESLECYPQETQKNLS</sequence>
<keyword evidence="1" id="KW-0812">Transmembrane</keyword>